<reference evidence="2 3" key="1">
    <citation type="journal article" date="2018" name="Nat. Ecol. Evol.">
        <title>Shark genomes provide insights into elasmobranch evolution and the origin of vertebrates.</title>
        <authorList>
            <person name="Hara Y"/>
            <person name="Yamaguchi K"/>
            <person name="Onimaru K"/>
            <person name="Kadota M"/>
            <person name="Koyanagi M"/>
            <person name="Keeley SD"/>
            <person name="Tatsumi K"/>
            <person name="Tanaka K"/>
            <person name="Motone F"/>
            <person name="Kageyama Y"/>
            <person name="Nozu R"/>
            <person name="Adachi N"/>
            <person name="Nishimura O"/>
            <person name="Nakagawa R"/>
            <person name="Tanegashima C"/>
            <person name="Kiyatake I"/>
            <person name="Matsumoto R"/>
            <person name="Murakumo K"/>
            <person name="Nishida K"/>
            <person name="Terakita A"/>
            <person name="Kuratani S"/>
            <person name="Sato K"/>
            <person name="Hyodo S Kuraku.S."/>
        </authorList>
    </citation>
    <scope>NUCLEOTIDE SEQUENCE [LARGE SCALE GENOMIC DNA]</scope>
</reference>
<name>A0A401S1Y6_CHIPU</name>
<sequence length="326" mass="37055">MVLVLWIPIDPVKTYTVGEESIRSSSSGWSRKVFKMLNGKVLCRRRADPGQVGELLRKGDLSIDTFCKYLSSSRRNGGVTKKAGGERLGLIEQIEDKSDLMALVSSQGCLNTWERQILQAFLQTRLPTSTFSWCDAEKGATPLNSKPRLNLHSPHRVITLPLIQVSWKEEIELEFQNSLDKETLKEVKLLGAYLVFFLGDKEKDWLQSEGRNFSLTLRKGKWSKYEPVCIDNDSNYIILELPTKACKWFCSRSLHLSMQMRLVTVDGRNGLTASQQNCGKGLEAAQCEESLPQKLLFGWDEKRYTRIPPIILAILKNKRSTNNKDP</sequence>
<protein>
    <recommendedName>
        <fullName evidence="1">Anti-Mullerian hormone N-terminal domain-containing protein</fullName>
    </recommendedName>
</protein>
<keyword evidence="3" id="KW-1185">Reference proteome</keyword>
<evidence type="ECO:0000313" key="3">
    <source>
        <dbReference type="Proteomes" id="UP000287033"/>
    </source>
</evidence>
<dbReference type="EMBL" id="BEZZ01000056">
    <property type="protein sequence ID" value="GCC24405.1"/>
    <property type="molecule type" value="Genomic_DNA"/>
</dbReference>
<dbReference type="GO" id="GO:0008083">
    <property type="term" value="F:growth factor activity"/>
    <property type="evidence" value="ECO:0007669"/>
    <property type="project" value="InterPro"/>
</dbReference>
<evidence type="ECO:0000313" key="2">
    <source>
        <dbReference type="EMBL" id="GCC24405.1"/>
    </source>
</evidence>
<proteinExistence type="predicted"/>
<evidence type="ECO:0000259" key="1">
    <source>
        <dbReference type="Pfam" id="PF04709"/>
    </source>
</evidence>
<dbReference type="Proteomes" id="UP000287033">
    <property type="component" value="Unassembled WGS sequence"/>
</dbReference>
<gene>
    <name evidence="2" type="ORF">chiPu_0002805</name>
</gene>
<accession>A0A401S1Y6</accession>
<dbReference type="GO" id="GO:0008406">
    <property type="term" value="P:gonad development"/>
    <property type="evidence" value="ECO:0007669"/>
    <property type="project" value="InterPro"/>
</dbReference>
<comment type="caution">
    <text evidence="2">The sequence shown here is derived from an EMBL/GenBank/DDBJ whole genome shotgun (WGS) entry which is preliminary data.</text>
</comment>
<dbReference type="AlphaFoldDB" id="A0A401S1Y6"/>
<dbReference type="InterPro" id="IPR006799">
    <property type="entry name" value="AMH_N"/>
</dbReference>
<feature type="domain" description="Anti-Mullerian hormone N-terminal" evidence="1">
    <location>
        <begin position="129"/>
        <end position="321"/>
    </location>
</feature>
<dbReference type="Pfam" id="PF04709">
    <property type="entry name" value="AMH_N"/>
    <property type="match status" value="1"/>
</dbReference>
<dbReference type="OrthoDB" id="9893739at2759"/>
<organism evidence="2 3">
    <name type="scientific">Chiloscyllium punctatum</name>
    <name type="common">Brownbanded bambooshark</name>
    <name type="synonym">Hemiscyllium punctatum</name>
    <dbReference type="NCBI Taxonomy" id="137246"/>
    <lineage>
        <taxon>Eukaryota</taxon>
        <taxon>Metazoa</taxon>
        <taxon>Chordata</taxon>
        <taxon>Craniata</taxon>
        <taxon>Vertebrata</taxon>
        <taxon>Chondrichthyes</taxon>
        <taxon>Elasmobranchii</taxon>
        <taxon>Galeomorphii</taxon>
        <taxon>Galeoidea</taxon>
        <taxon>Orectolobiformes</taxon>
        <taxon>Hemiscylliidae</taxon>
        <taxon>Chiloscyllium</taxon>
    </lineage>
</organism>